<feature type="coiled-coil region" evidence="1">
    <location>
        <begin position="368"/>
        <end position="395"/>
    </location>
</feature>
<protein>
    <submittedName>
        <fullName evidence="3">Uncharacterized protein</fullName>
    </submittedName>
</protein>
<reference evidence="3 4" key="1">
    <citation type="submission" date="2020-06" db="EMBL/GenBank/DDBJ databases">
        <authorList>
            <person name="Li R."/>
            <person name="Bekaert M."/>
        </authorList>
    </citation>
    <scope>NUCLEOTIDE SEQUENCE [LARGE SCALE GENOMIC DNA]</scope>
    <source>
        <strain evidence="4">wild</strain>
    </source>
</reference>
<evidence type="ECO:0000313" key="3">
    <source>
        <dbReference type="EMBL" id="CAC5424378.1"/>
    </source>
</evidence>
<dbReference type="AlphaFoldDB" id="A0A6J8EUX9"/>
<name>A0A6J8EUX9_MYTCO</name>
<proteinExistence type="predicted"/>
<evidence type="ECO:0000313" key="4">
    <source>
        <dbReference type="Proteomes" id="UP000507470"/>
    </source>
</evidence>
<feature type="compositionally biased region" description="Polar residues" evidence="2">
    <location>
        <begin position="45"/>
        <end position="66"/>
    </location>
</feature>
<sequence>MGNFLHGSSCMKVDTVSNNHIDTASIDNNSKTSKLDHLEETNTNCGNEAINTETTETQSLKSQTKGDVSDDDKCNGQNEPNAEMNDNIFVVTPRNIDVRGFQTSDSQQINKFHSNETDNERLAVKDCQLRNIDKHSHPSHGMVKRQNIGTYDDQNSPITSVGTTDNILQNVQHIHQYITVEIHNPSAKALVIGNDNTLNLPKEGKTTQPLVDHFLMETTNTKYVRKNTNEVGIMNQQNEGTKDAFKEVEKDVRTLNTGSEKLRRSVSCPRQKSFRQFTKQRSSTMDPRTMLQNFQWDQYEMIQESLLRTVSCEIKKCESVESLADTIAEMKVKFQNIIEKTFSKLNDHLKKSVIKAGHANERILAGLNENSRIILSDANDKLDEIEKNRIQDLQNISSSTLHEMRSASERDKMTSYAREFRSLISDKVRRYVSTLLPLKVQHFIIVITFECQKSFVLKQIMIDCVSSDVSSIINYILNPNEYAKKWLIDFTDQIIFGKKSPNKPHIYSKMAKQEVKNIFDDLKSAITPTKHRKGEIDNLSDWAKCFLQNLKLLPLSSNDLGHVQVKGNVYVKEFIEIFSSNLESMKNEINEYFKNTTINDVQWTNNPYNKILKCLWGCTECCPFCHEPCQYSDIEHVTQGNKHKCIQHRPLGVYGFMNEDNHMIMLENCNSLIKSSDRYFRLRNKDDPLQCSYYDQAFIGWEILPVVAADKCKYWKWLMCNRKDELQQFFSANTNNIPGEWNYITEEEAIRSLDEIYICS</sequence>
<evidence type="ECO:0000256" key="2">
    <source>
        <dbReference type="SAM" id="MobiDB-lite"/>
    </source>
</evidence>
<dbReference type="PANTHER" id="PTHR14819">
    <property type="entry name" value="GTP-BINDING"/>
    <property type="match status" value="1"/>
</dbReference>
<dbReference type="EMBL" id="CACVKT020010008">
    <property type="protein sequence ID" value="CAC5424378.1"/>
    <property type="molecule type" value="Genomic_DNA"/>
</dbReference>
<keyword evidence="4" id="KW-1185">Reference proteome</keyword>
<dbReference type="PANTHER" id="PTHR14819:SF25">
    <property type="entry name" value="CHROMOSOME UNDETERMINED SCAFFOLD_52, WHOLE GENOME SHOTGUN SEQUENCE"/>
    <property type="match status" value="1"/>
</dbReference>
<keyword evidence="1" id="KW-0175">Coiled coil</keyword>
<gene>
    <name evidence="3" type="ORF">MCOR_56296</name>
</gene>
<evidence type="ECO:0000256" key="1">
    <source>
        <dbReference type="SAM" id="Coils"/>
    </source>
</evidence>
<feature type="region of interest" description="Disordered" evidence="2">
    <location>
        <begin position="45"/>
        <end position="83"/>
    </location>
</feature>
<organism evidence="3 4">
    <name type="scientific">Mytilus coruscus</name>
    <name type="common">Sea mussel</name>
    <dbReference type="NCBI Taxonomy" id="42192"/>
    <lineage>
        <taxon>Eukaryota</taxon>
        <taxon>Metazoa</taxon>
        <taxon>Spiralia</taxon>
        <taxon>Lophotrochozoa</taxon>
        <taxon>Mollusca</taxon>
        <taxon>Bivalvia</taxon>
        <taxon>Autobranchia</taxon>
        <taxon>Pteriomorphia</taxon>
        <taxon>Mytilida</taxon>
        <taxon>Mytiloidea</taxon>
        <taxon>Mytilidae</taxon>
        <taxon>Mytilinae</taxon>
        <taxon>Mytilus</taxon>
    </lineage>
</organism>
<accession>A0A6J8EUX9</accession>
<dbReference type="InterPro" id="IPR052986">
    <property type="entry name" value="VLIG_GTPase"/>
</dbReference>
<dbReference type="OrthoDB" id="1597724at2759"/>
<dbReference type="Proteomes" id="UP000507470">
    <property type="component" value="Unassembled WGS sequence"/>
</dbReference>